<comment type="caution">
    <text evidence="2">The sequence shown here is derived from an EMBL/GenBank/DDBJ whole genome shotgun (WGS) entry which is preliminary data.</text>
</comment>
<feature type="region of interest" description="Disordered" evidence="1">
    <location>
        <begin position="1"/>
        <end position="32"/>
    </location>
</feature>
<reference evidence="2 3" key="1">
    <citation type="journal article" date="2024" name="Science">
        <title>Giant polyketide synthase enzymes in the biosynthesis of giant marine polyether toxins.</title>
        <authorList>
            <person name="Fallon T.R."/>
            <person name="Shende V.V."/>
            <person name="Wierzbicki I.H."/>
            <person name="Pendleton A.L."/>
            <person name="Watervoot N.F."/>
            <person name="Auber R.P."/>
            <person name="Gonzalez D.J."/>
            <person name="Wisecaver J.H."/>
            <person name="Moore B.S."/>
        </authorList>
    </citation>
    <scope>NUCLEOTIDE SEQUENCE [LARGE SCALE GENOMIC DNA]</scope>
    <source>
        <strain evidence="2 3">12B1</strain>
    </source>
</reference>
<accession>A0AB34IQ44</accession>
<feature type="compositionally biased region" description="Basic and acidic residues" evidence="1">
    <location>
        <begin position="80"/>
        <end position="106"/>
    </location>
</feature>
<proteinExistence type="predicted"/>
<evidence type="ECO:0008006" key="4">
    <source>
        <dbReference type="Google" id="ProtNLM"/>
    </source>
</evidence>
<evidence type="ECO:0000256" key="1">
    <source>
        <dbReference type="SAM" id="MobiDB-lite"/>
    </source>
</evidence>
<feature type="compositionally biased region" description="Low complexity" evidence="1">
    <location>
        <begin position="153"/>
        <end position="165"/>
    </location>
</feature>
<protein>
    <recommendedName>
        <fullName evidence="4">ADP-ribosylation factor-like protein 6-interacting protein 4</fullName>
    </recommendedName>
</protein>
<gene>
    <name evidence="2" type="ORF">AB1Y20_012154</name>
</gene>
<sequence>MGGQGKGGARARFLPPARSSRPPSTSDGPTITEKIKARRASGGAEAWDDFKARIASKQKEEFAAENVEVVMSAQHRAVLDREREMRLAGLRPPEDSDSRAKPSKREKEKHKRKRKSSESDRHKDKKHKHKADKKRRKKERKSERAGGGKGGDSESSSSGSDEAAAPSPTKSVTLEAQPSSATLAQQGE</sequence>
<dbReference type="EMBL" id="JBGBPQ010000021">
    <property type="protein sequence ID" value="KAL1503681.1"/>
    <property type="molecule type" value="Genomic_DNA"/>
</dbReference>
<evidence type="ECO:0000313" key="2">
    <source>
        <dbReference type="EMBL" id="KAL1503681.1"/>
    </source>
</evidence>
<dbReference type="Proteomes" id="UP001515480">
    <property type="component" value="Unassembled WGS sequence"/>
</dbReference>
<feature type="compositionally biased region" description="Low complexity" evidence="1">
    <location>
        <begin position="10"/>
        <end position="26"/>
    </location>
</feature>
<evidence type="ECO:0000313" key="3">
    <source>
        <dbReference type="Proteomes" id="UP001515480"/>
    </source>
</evidence>
<feature type="region of interest" description="Disordered" evidence="1">
    <location>
        <begin position="80"/>
        <end position="188"/>
    </location>
</feature>
<feature type="compositionally biased region" description="Basic residues" evidence="1">
    <location>
        <begin position="123"/>
        <end position="139"/>
    </location>
</feature>
<feature type="compositionally biased region" description="Polar residues" evidence="1">
    <location>
        <begin position="168"/>
        <end position="188"/>
    </location>
</feature>
<organism evidence="2 3">
    <name type="scientific">Prymnesium parvum</name>
    <name type="common">Toxic golden alga</name>
    <dbReference type="NCBI Taxonomy" id="97485"/>
    <lineage>
        <taxon>Eukaryota</taxon>
        <taxon>Haptista</taxon>
        <taxon>Haptophyta</taxon>
        <taxon>Prymnesiophyceae</taxon>
        <taxon>Prymnesiales</taxon>
        <taxon>Prymnesiaceae</taxon>
        <taxon>Prymnesium</taxon>
    </lineage>
</organism>
<name>A0AB34IQ44_PRYPA</name>
<keyword evidence="3" id="KW-1185">Reference proteome</keyword>
<dbReference type="AlphaFoldDB" id="A0AB34IQ44"/>